<dbReference type="SUPFAM" id="SSF54665">
    <property type="entry name" value="CO dehydrogenase molybdoprotein N-domain-like"/>
    <property type="match status" value="1"/>
</dbReference>
<dbReference type="SUPFAM" id="SSF54292">
    <property type="entry name" value="2Fe-2S ferredoxin-like"/>
    <property type="match status" value="1"/>
</dbReference>
<dbReference type="InterPro" id="IPR000674">
    <property type="entry name" value="Ald_Oxase/Xan_DH_a/b"/>
</dbReference>
<organism evidence="8 9">
    <name type="scientific">Thermocatellispora tengchongensis</name>
    <dbReference type="NCBI Taxonomy" id="1073253"/>
    <lineage>
        <taxon>Bacteria</taxon>
        <taxon>Bacillati</taxon>
        <taxon>Actinomycetota</taxon>
        <taxon>Actinomycetes</taxon>
        <taxon>Streptosporangiales</taxon>
        <taxon>Streptosporangiaceae</taxon>
        <taxon>Thermocatellispora</taxon>
    </lineage>
</organism>
<dbReference type="Pfam" id="PF02738">
    <property type="entry name" value="MoCoBD_1"/>
    <property type="match status" value="1"/>
</dbReference>
<dbReference type="InterPro" id="IPR002888">
    <property type="entry name" value="2Fe-2S-bd"/>
</dbReference>
<comment type="similarity">
    <text evidence="1">Belongs to the xanthine dehydrogenase family.</text>
</comment>
<dbReference type="InterPro" id="IPR037165">
    <property type="entry name" value="AldOxase/xan_DH_Mopterin-bd_sf"/>
</dbReference>
<sequence>MKITVNGVPTVLDGGEADGDAAAVDVLRDGLGLTGAKPVCRTGVCGACTVLVDGTPRVSCLLPATALEEREIVTAEGLDHPVQRAFAAHDGLQCGYCTPGFVVEAAAFVDRWRAQHGDVSPPREEIAAAMAGHLCRCGAYQGIYEAIAATCRGEHDEPGTAPPPRTEAMDKITGRARYTTDVRVEGTLEGVIVRSAKAHARIGAVRAPEGVKLVDMLPPDRTVRYAGQPVAALAAPTRREALALAAQVEIGYVELPAALTEGPDAPPVYDERSRKSAPSSSEGLGFPGGWNGREGPNVRGPFGAVSHRGRTARARLEAAHLRGDPNLITGTYTTAVQVHTPLEPHACLARWDERGDLHLHVSTQTLGMVAEKAAKRWRLDPSRVHVAAEHVGGGFGAKSGLTADVVAAVELARAYGAPVRVALSRAEELTDAGSRPGTRTKIALLMDGDGDLAALELDVYGRGGVAIGSGVALLARMMYGTAPRRLRDYDVVTNEPPGTPFRGPGAPPMHWALEQAVDDAAHVRGEDPIALRRRWDGNPKRRALYDWAAALPVWRERPRTGSQTGRFRRGVGVAAANWLYILDPGARVELEVQGDVVVARTATQDIGTGIRGVIAGVLREELGLPPERVRVEIGRTGTVYGPPALGSRTTTSVVSALHDAVAKLRRAGLADGRKVVGKRRGDRRGYLTLIPVGGMALGRGMSGAVHVTEVEVDTRLGVVRPLRVWGGLAVGRVHSERMARNQCEGAIVQGIGYALYEERLVDPVTGHVMTASLEDYRIPGIGDAPEMTIHFHQDGWDHVHGGGVGIGEISTVGVAASIGNAVHNATGWRPRDLPIRPDRVLEGIRR</sequence>
<evidence type="ECO:0000256" key="4">
    <source>
        <dbReference type="ARBA" id="ARBA00023002"/>
    </source>
</evidence>
<reference evidence="8 9" key="1">
    <citation type="submission" date="2020-08" db="EMBL/GenBank/DDBJ databases">
        <title>Genomic Encyclopedia of Type Strains, Phase IV (KMG-IV): sequencing the most valuable type-strain genomes for metagenomic binning, comparative biology and taxonomic classification.</title>
        <authorList>
            <person name="Goeker M."/>
        </authorList>
    </citation>
    <scope>NUCLEOTIDE SEQUENCE [LARGE SCALE GENOMIC DNA]</scope>
    <source>
        <strain evidence="8 9">DSM 45615</strain>
    </source>
</reference>
<dbReference type="GO" id="GO:0004854">
    <property type="term" value="F:xanthine dehydrogenase activity"/>
    <property type="evidence" value="ECO:0007669"/>
    <property type="project" value="UniProtKB-EC"/>
</dbReference>
<protein>
    <submittedName>
        <fullName evidence="8">Xanthine dehydrogenase YagR molybdenum-binding subunit</fullName>
        <ecNumber evidence="8">1.17.1.4</ecNumber>
    </submittedName>
</protein>
<keyword evidence="9" id="KW-1185">Reference proteome</keyword>
<gene>
    <name evidence="8" type="ORF">HNP84_000691</name>
</gene>
<dbReference type="PROSITE" id="PS51085">
    <property type="entry name" value="2FE2S_FER_2"/>
    <property type="match status" value="1"/>
</dbReference>
<evidence type="ECO:0000256" key="6">
    <source>
        <dbReference type="SAM" id="MobiDB-lite"/>
    </source>
</evidence>
<dbReference type="InterPro" id="IPR036010">
    <property type="entry name" value="2Fe-2S_ferredoxin-like_sf"/>
</dbReference>
<dbReference type="Proteomes" id="UP000578449">
    <property type="component" value="Unassembled WGS sequence"/>
</dbReference>
<feature type="domain" description="2Fe-2S ferredoxin-type" evidence="7">
    <location>
        <begin position="1"/>
        <end position="78"/>
    </location>
</feature>
<keyword evidence="5" id="KW-0408">Iron</keyword>
<evidence type="ECO:0000313" key="8">
    <source>
        <dbReference type="EMBL" id="MBB5131003.1"/>
    </source>
</evidence>
<dbReference type="Gene3D" id="3.90.1170.50">
    <property type="entry name" value="Aldehyde oxidase/xanthine dehydrogenase, a/b hammerhead"/>
    <property type="match status" value="2"/>
</dbReference>
<evidence type="ECO:0000313" key="9">
    <source>
        <dbReference type="Proteomes" id="UP000578449"/>
    </source>
</evidence>
<keyword evidence="2" id="KW-0500">Molybdenum</keyword>
<dbReference type="InterPro" id="IPR036856">
    <property type="entry name" value="Ald_Oxase/Xan_DH_a/b_sf"/>
</dbReference>
<evidence type="ECO:0000256" key="1">
    <source>
        <dbReference type="ARBA" id="ARBA00006849"/>
    </source>
</evidence>
<evidence type="ECO:0000256" key="5">
    <source>
        <dbReference type="ARBA" id="ARBA00023004"/>
    </source>
</evidence>
<dbReference type="SUPFAM" id="SSF47741">
    <property type="entry name" value="CO dehydrogenase ISP C-domain like"/>
    <property type="match status" value="1"/>
</dbReference>
<comment type="caution">
    <text evidence="8">The sequence shown here is derived from an EMBL/GenBank/DDBJ whole genome shotgun (WGS) entry which is preliminary data.</text>
</comment>
<accession>A0A840NZ72</accession>
<dbReference type="Pfam" id="PF01799">
    <property type="entry name" value="Fer2_2"/>
    <property type="match status" value="1"/>
</dbReference>
<evidence type="ECO:0000259" key="7">
    <source>
        <dbReference type="PROSITE" id="PS51085"/>
    </source>
</evidence>
<dbReference type="Pfam" id="PF20256">
    <property type="entry name" value="MoCoBD_2"/>
    <property type="match status" value="2"/>
</dbReference>
<dbReference type="SMART" id="SM01008">
    <property type="entry name" value="Ald_Xan_dh_C"/>
    <property type="match status" value="1"/>
</dbReference>
<dbReference type="AlphaFoldDB" id="A0A840NZ72"/>
<dbReference type="PROSITE" id="PS00197">
    <property type="entry name" value="2FE2S_FER_1"/>
    <property type="match status" value="1"/>
</dbReference>
<dbReference type="RefSeq" id="WP_185047805.1">
    <property type="nucleotide sequence ID" value="NZ_BAABIX010000013.1"/>
</dbReference>
<dbReference type="InterPro" id="IPR046867">
    <property type="entry name" value="AldOxase/xan_DH_MoCoBD2"/>
</dbReference>
<dbReference type="EMBL" id="JACHGN010000001">
    <property type="protein sequence ID" value="MBB5131003.1"/>
    <property type="molecule type" value="Genomic_DNA"/>
</dbReference>
<evidence type="ECO:0000256" key="3">
    <source>
        <dbReference type="ARBA" id="ARBA00022723"/>
    </source>
</evidence>
<evidence type="ECO:0000256" key="2">
    <source>
        <dbReference type="ARBA" id="ARBA00022505"/>
    </source>
</evidence>
<dbReference type="InterPro" id="IPR012675">
    <property type="entry name" value="Beta-grasp_dom_sf"/>
</dbReference>
<dbReference type="GO" id="GO:0005506">
    <property type="term" value="F:iron ion binding"/>
    <property type="evidence" value="ECO:0007669"/>
    <property type="project" value="InterPro"/>
</dbReference>
<dbReference type="PANTHER" id="PTHR11908:SF132">
    <property type="entry name" value="ALDEHYDE OXIDASE 1-RELATED"/>
    <property type="match status" value="1"/>
</dbReference>
<keyword evidence="4 8" id="KW-0560">Oxidoreductase</keyword>
<dbReference type="InterPro" id="IPR036884">
    <property type="entry name" value="2Fe-2S-bd_dom_sf"/>
</dbReference>
<feature type="region of interest" description="Disordered" evidence="6">
    <location>
        <begin position="261"/>
        <end position="300"/>
    </location>
</feature>
<dbReference type="InterPro" id="IPR016208">
    <property type="entry name" value="Ald_Oxase/xanthine_DH-like"/>
</dbReference>
<dbReference type="SUPFAM" id="SSF56003">
    <property type="entry name" value="Molybdenum cofactor-binding domain"/>
    <property type="match status" value="1"/>
</dbReference>
<dbReference type="Gene3D" id="3.10.20.30">
    <property type="match status" value="1"/>
</dbReference>
<keyword evidence="3" id="KW-0479">Metal-binding</keyword>
<dbReference type="EC" id="1.17.1.4" evidence="8"/>
<dbReference type="Gene3D" id="1.10.150.120">
    <property type="entry name" value="[2Fe-2S]-binding domain"/>
    <property type="match status" value="1"/>
</dbReference>
<dbReference type="GO" id="GO:0051537">
    <property type="term" value="F:2 iron, 2 sulfur cluster binding"/>
    <property type="evidence" value="ECO:0007669"/>
    <property type="project" value="InterPro"/>
</dbReference>
<name>A0A840NZ72_9ACTN</name>
<dbReference type="InterPro" id="IPR006058">
    <property type="entry name" value="2Fe2S_fd_BS"/>
</dbReference>
<proteinExistence type="inferred from homology"/>
<dbReference type="InterPro" id="IPR008274">
    <property type="entry name" value="AldOxase/xan_DH_MoCoBD1"/>
</dbReference>
<dbReference type="InterPro" id="IPR001041">
    <property type="entry name" value="2Fe-2S_ferredoxin-type"/>
</dbReference>
<dbReference type="Gene3D" id="3.30.365.10">
    <property type="entry name" value="Aldehyde oxidase/xanthine dehydrogenase, molybdopterin binding domain"/>
    <property type="match status" value="4"/>
</dbReference>
<dbReference type="PANTHER" id="PTHR11908">
    <property type="entry name" value="XANTHINE DEHYDROGENASE"/>
    <property type="match status" value="1"/>
</dbReference>